<protein>
    <submittedName>
        <fullName evidence="4">Class I SAM-dependent methyltransferase</fullName>
        <ecNumber evidence="4">2.1.1.172</ecNumber>
        <ecNumber evidence="4">2.1.1.174</ecNumber>
    </submittedName>
</protein>
<dbReference type="GO" id="GO:0052916">
    <property type="term" value="F:23S rRNA (guanine(1835)-N(2))-methyltransferase activity"/>
    <property type="evidence" value="ECO:0007669"/>
    <property type="project" value="UniProtKB-EC"/>
</dbReference>
<dbReference type="InterPro" id="IPR007848">
    <property type="entry name" value="Small_mtfrase_dom"/>
</dbReference>
<dbReference type="Gene3D" id="3.40.50.150">
    <property type="entry name" value="Vaccinia Virus protein VP39"/>
    <property type="match status" value="1"/>
</dbReference>
<evidence type="ECO:0000313" key="4">
    <source>
        <dbReference type="EMBL" id="MFD1721519.1"/>
    </source>
</evidence>
<accession>A0ABW4LED1</accession>
<organism evidence="4 5">
    <name type="scientific">Amnibacterium endophyticum</name>
    <dbReference type="NCBI Taxonomy" id="2109337"/>
    <lineage>
        <taxon>Bacteria</taxon>
        <taxon>Bacillati</taxon>
        <taxon>Actinomycetota</taxon>
        <taxon>Actinomycetes</taxon>
        <taxon>Micrococcales</taxon>
        <taxon>Microbacteriaceae</taxon>
        <taxon>Amnibacterium</taxon>
    </lineage>
</organism>
<dbReference type="RefSeq" id="WP_377933820.1">
    <property type="nucleotide sequence ID" value="NZ_JBHUEA010000010.1"/>
</dbReference>
<dbReference type="Proteomes" id="UP001597347">
    <property type="component" value="Unassembled WGS sequence"/>
</dbReference>
<comment type="caution">
    <text evidence="4">The sequence shown here is derived from an EMBL/GenBank/DDBJ whole genome shotgun (WGS) entry which is preliminary data.</text>
</comment>
<evidence type="ECO:0000256" key="1">
    <source>
        <dbReference type="ARBA" id="ARBA00022603"/>
    </source>
</evidence>
<dbReference type="SUPFAM" id="SSF53335">
    <property type="entry name" value="S-adenosyl-L-methionine-dependent methyltransferases"/>
    <property type="match status" value="1"/>
</dbReference>
<dbReference type="PANTHER" id="PTHR47816:SF4">
    <property type="entry name" value="RIBOSOMAL RNA SMALL SUBUNIT METHYLTRANSFERASE C"/>
    <property type="match status" value="1"/>
</dbReference>
<name>A0ABW4LED1_9MICO</name>
<dbReference type="EMBL" id="JBHUEA010000010">
    <property type="protein sequence ID" value="MFD1721519.1"/>
    <property type="molecule type" value="Genomic_DNA"/>
</dbReference>
<keyword evidence="1 4" id="KW-0489">Methyltransferase</keyword>
<dbReference type="Pfam" id="PF05175">
    <property type="entry name" value="MTS"/>
    <property type="match status" value="1"/>
</dbReference>
<gene>
    <name evidence="4" type="ORF">ACFSBI_08155</name>
</gene>
<dbReference type="EC" id="2.1.1.174" evidence="4"/>
<proteinExistence type="predicted"/>
<evidence type="ECO:0000256" key="2">
    <source>
        <dbReference type="ARBA" id="ARBA00022679"/>
    </source>
</evidence>
<dbReference type="CDD" id="cd02440">
    <property type="entry name" value="AdoMet_MTases"/>
    <property type="match status" value="1"/>
</dbReference>
<dbReference type="EC" id="2.1.1.172" evidence="4"/>
<sequence length="202" mass="21586">MDGEHYFSAQPASEARERTIRVVLQGEPFELRTAGGTFSPERLDTGTAVLLASTPPPAAEGALLDLGCGWGPIAIALARRSPDAEVWATDVNERALALAADNALTAGVKVKASSPQDIPEDLRFATIWSNPPIRIGKEALHALLTTWLPRLAPGGEAWLVVAKQLGGDSLQRWIATTFPDLAVSRAATDRGYRVLRVARPTS</sequence>
<dbReference type="InterPro" id="IPR046977">
    <property type="entry name" value="RsmC/RlmG"/>
</dbReference>
<keyword evidence="2 4" id="KW-0808">Transferase</keyword>
<dbReference type="PANTHER" id="PTHR47816">
    <property type="entry name" value="RIBOSOMAL RNA SMALL SUBUNIT METHYLTRANSFERASE C"/>
    <property type="match status" value="1"/>
</dbReference>
<evidence type="ECO:0000259" key="3">
    <source>
        <dbReference type="Pfam" id="PF05175"/>
    </source>
</evidence>
<keyword evidence="5" id="KW-1185">Reference proteome</keyword>
<reference evidence="5" key="1">
    <citation type="journal article" date="2019" name="Int. J. Syst. Evol. Microbiol.">
        <title>The Global Catalogue of Microorganisms (GCM) 10K type strain sequencing project: providing services to taxonomists for standard genome sequencing and annotation.</title>
        <authorList>
            <consortium name="The Broad Institute Genomics Platform"/>
            <consortium name="The Broad Institute Genome Sequencing Center for Infectious Disease"/>
            <person name="Wu L."/>
            <person name="Ma J."/>
        </authorList>
    </citation>
    <scope>NUCLEOTIDE SEQUENCE [LARGE SCALE GENOMIC DNA]</scope>
    <source>
        <strain evidence="5">CGMCC 1.12471</strain>
    </source>
</reference>
<dbReference type="InterPro" id="IPR029063">
    <property type="entry name" value="SAM-dependent_MTases_sf"/>
</dbReference>
<dbReference type="GO" id="GO:0052914">
    <property type="term" value="F:16S rRNA (guanine(1207)-N(2))-methyltransferase activity"/>
    <property type="evidence" value="ECO:0007669"/>
    <property type="project" value="UniProtKB-EC"/>
</dbReference>
<feature type="domain" description="Methyltransferase small" evidence="3">
    <location>
        <begin position="30"/>
        <end position="195"/>
    </location>
</feature>
<evidence type="ECO:0000313" key="5">
    <source>
        <dbReference type="Proteomes" id="UP001597347"/>
    </source>
</evidence>